<feature type="region of interest" description="Disordered" evidence="1">
    <location>
        <begin position="60"/>
        <end position="182"/>
    </location>
</feature>
<name>A0AAN9AX33_9CAEN</name>
<feature type="compositionally biased region" description="Polar residues" evidence="1">
    <location>
        <begin position="289"/>
        <end position="306"/>
    </location>
</feature>
<feature type="compositionally biased region" description="Low complexity" evidence="1">
    <location>
        <begin position="392"/>
        <end position="409"/>
    </location>
</feature>
<reference evidence="2 3" key="1">
    <citation type="submission" date="2024-02" db="EMBL/GenBank/DDBJ databases">
        <title>Chromosome-scale genome assembly of the rough periwinkle Littorina saxatilis.</title>
        <authorList>
            <person name="De Jode A."/>
            <person name="Faria R."/>
            <person name="Formenti G."/>
            <person name="Sims Y."/>
            <person name="Smith T.P."/>
            <person name="Tracey A."/>
            <person name="Wood J.M.D."/>
            <person name="Zagrodzka Z.B."/>
            <person name="Johannesson K."/>
            <person name="Butlin R.K."/>
            <person name="Leder E.H."/>
        </authorList>
    </citation>
    <scope>NUCLEOTIDE SEQUENCE [LARGE SCALE GENOMIC DNA]</scope>
    <source>
        <strain evidence="2">Snail1</strain>
        <tissue evidence="2">Muscle</tissue>
    </source>
</reference>
<feature type="compositionally biased region" description="Basic and acidic residues" evidence="1">
    <location>
        <begin position="203"/>
        <end position="216"/>
    </location>
</feature>
<gene>
    <name evidence="2" type="ORF">V1264_007757</name>
</gene>
<proteinExistence type="predicted"/>
<dbReference type="AlphaFoldDB" id="A0AAN9AX33"/>
<feature type="compositionally biased region" description="Acidic residues" evidence="1">
    <location>
        <begin position="238"/>
        <end position="254"/>
    </location>
</feature>
<dbReference type="Proteomes" id="UP001374579">
    <property type="component" value="Unassembled WGS sequence"/>
</dbReference>
<feature type="compositionally biased region" description="Polar residues" evidence="1">
    <location>
        <begin position="61"/>
        <end position="71"/>
    </location>
</feature>
<keyword evidence="3" id="KW-1185">Reference proteome</keyword>
<comment type="caution">
    <text evidence="2">The sequence shown here is derived from an EMBL/GenBank/DDBJ whole genome shotgun (WGS) entry which is preliminary data.</text>
</comment>
<feature type="compositionally biased region" description="Basic and acidic residues" evidence="1">
    <location>
        <begin position="137"/>
        <end position="158"/>
    </location>
</feature>
<feature type="compositionally biased region" description="Basic and acidic residues" evidence="1">
    <location>
        <begin position="534"/>
        <end position="543"/>
    </location>
</feature>
<evidence type="ECO:0000313" key="2">
    <source>
        <dbReference type="EMBL" id="KAK7094089.1"/>
    </source>
</evidence>
<evidence type="ECO:0000256" key="1">
    <source>
        <dbReference type="SAM" id="MobiDB-lite"/>
    </source>
</evidence>
<feature type="compositionally biased region" description="Polar residues" evidence="1">
    <location>
        <begin position="514"/>
        <end position="531"/>
    </location>
</feature>
<dbReference type="EMBL" id="JBAMIC010000019">
    <property type="protein sequence ID" value="KAK7094089.1"/>
    <property type="molecule type" value="Genomic_DNA"/>
</dbReference>
<sequence length="773" mass="80950">MQKYFFDNVWSNKYYMQEVSRNRYIGAAPTDETFSNFHTPADELQDSSKYLNRRGDLRQVSCDSSTDGSQQGEDKRCYTGLASGGPSGSHGGPIMPTIREAWQTSDDSGKPSLKKGEGKRSLLKKRSSSGSMSKAKRLAESIAEHEVEPEGAASKEDLVSLSSGGGKEKGLFRQKAVPVSNASPTVKNTITARLATLSESEAELGKEEVGAEKEGAEEVGIEAGAVMEEEEKMKEVGTEEEGTEEAGEKQEEEEPTRGRSMSRTSSLAGDDIRKSITQMRESENHKSSLPETNSTSEPSEGSQQNEGAPHCQSHSAARLDWQLKQHYWFLHYSRCGTDRDTYPIGESAVSAGGNKAARGPGGANKHEGGRPRPNISPSKAEAIASSGEKGVNSTPTNSPSHSPCSSRSTSRTEKEPAGMESHASKKQPFDSIQSQTESCEGFAQTPEVSPPVAEPEITAALNQPPDDGDGGSSACAPSSVDLQTPGIILTASSPLAPESAGSTESDDVFPFEGGQQNTRVSDGDQASSSTRPAKGTELDDKETSVIPLDLEQAQVLGSEVELAMKNAEPRAASAPDVIESAVTGSDTLQAANHASGNTPTSLTTPEDKPATSSTRDPALSRDHGNGSVPMVIVSSPRTTPSPSPCPSPAPPAKPAASPRKGIAVSPNAMKRTTSVPAGAKGHAKTKAKSTAAVAPYCVIKQPASKAASRGVGPVSATSGTISVSPEAVRADNVSTAATSVTARDAPRVSFSQDEATAVDIMAQRSKALNEPQA</sequence>
<feature type="region of interest" description="Disordered" evidence="1">
    <location>
        <begin position="198"/>
        <end position="314"/>
    </location>
</feature>
<feature type="region of interest" description="Disordered" evidence="1">
    <location>
        <begin position="567"/>
        <end position="687"/>
    </location>
</feature>
<feature type="compositionally biased region" description="Pro residues" evidence="1">
    <location>
        <begin position="639"/>
        <end position="653"/>
    </location>
</feature>
<feature type="compositionally biased region" description="Polar residues" evidence="1">
    <location>
        <begin position="582"/>
        <end position="615"/>
    </location>
</feature>
<accession>A0AAN9AX33</accession>
<feature type="compositionally biased region" description="Basic and acidic residues" evidence="1">
    <location>
        <begin position="270"/>
        <end position="288"/>
    </location>
</feature>
<protein>
    <submittedName>
        <fullName evidence="2">Uncharacterized protein</fullName>
    </submittedName>
</protein>
<feature type="region of interest" description="Disordered" evidence="1">
    <location>
        <begin position="339"/>
        <end position="546"/>
    </location>
</feature>
<organism evidence="2 3">
    <name type="scientific">Littorina saxatilis</name>
    <dbReference type="NCBI Taxonomy" id="31220"/>
    <lineage>
        <taxon>Eukaryota</taxon>
        <taxon>Metazoa</taxon>
        <taxon>Spiralia</taxon>
        <taxon>Lophotrochozoa</taxon>
        <taxon>Mollusca</taxon>
        <taxon>Gastropoda</taxon>
        <taxon>Caenogastropoda</taxon>
        <taxon>Littorinimorpha</taxon>
        <taxon>Littorinoidea</taxon>
        <taxon>Littorinidae</taxon>
        <taxon>Littorina</taxon>
    </lineage>
</organism>
<evidence type="ECO:0000313" key="3">
    <source>
        <dbReference type="Proteomes" id="UP001374579"/>
    </source>
</evidence>
<feature type="compositionally biased region" description="Gly residues" evidence="1">
    <location>
        <begin position="82"/>
        <end position="91"/>
    </location>
</feature>